<dbReference type="InterPro" id="IPR040256">
    <property type="entry name" value="At4g02000-like"/>
</dbReference>
<keyword evidence="2" id="KW-1185">Reference proteome</keyword>
<dbReference type="EMBL" id="BAABME010001217">
    <property type="protein sequence ID" value="GAA0148301.1"/>
    <property type="molecule type" value="Genomic_DNA"/>
</dbReference>
<dbReference type="PANTHER" id="PTHR31286:SF180">
    <property type="entry name" value="OS10G0362600 PROTEIN"/>
    <property type="match status" value="1"/>
</dbReference>
<comment type="caution">
    <text evidence="1">The sequence shown here is derived from an EMBL/GenBank/DDBJ whole genome shotgun (WGS) entry which is preliminary data.</text>
</comment>
<protein>
    <recommendedName>
        <fullName evidence="3">DUF4283 domain-containing protein</fullName>
    </recommendedName>
</protein>
<evidence type="ECO:0000313" key="1">
    <source>
        <dbReference type="EMBL" id="GAA0148301.1"/>
    </source>
</evidence>
<sequence>MKHVLVGKFSHGRPPIDFIKDFFVALKLKGSPMRMFKWTPEFTPLKESLLSPLGSASICVALDVSKPVKNETWIVFEDDKSEKIVEGFWHHVDYDSIPHYCNVCSHLGHTNDECKRKGEEIAKEGNKERHKSVKPQEKLSDGLLCLNLEPT</sequence>
<accession>A0AAV3PBI4</accession>
<dbReference type="Proteomes" id="UP001454036">
    <property type="component" value="Unassembled WGS sequence"/>
</dbReference>
<dbReference type="AlphaFoldDB" id="A0AAV3PBI4"/>
<name>A0AAV3PBI4_LITER</name>
<reference evidence="1 2" key="1">
    <citation type="submission" date="2024-01" db="EMBL/GenBank/DDBJ databases">
        <title>The complete chloroplast genome sequence of Lithospermum erythrorhizon: insights into the phylogenetic relationship among Boraginaceae species and the maternal lineages of purple gromwells.</title>
        <authorList>
            <person name="Okada T."/>
            <person name="Watanabe K."/>
        </authorList>
    </citation>
    <scope>NUCLEOTIDE SEQUENCE [LARGE SCALE GENOMIC DNA]</scope>
</reference>
<evidence type="ECO:0000313" key="2">
    <source>
        <dbReference type="Proteomes" id="UP001454036"/>
    </source>
</evidence>
<dbReference type="PANTHER" id="PTHR31286">
    <property type="entry name" value="GLYCINE-RICH CELL WALL STRUCTURAL PROTEIN 1.8-LIKE"/>
    <property type="match status" value="1"/>
</dbReference>
<evidence type="ECO:0008006" key="3">
    <source>
        <dbReference type="Google" id="ProtNLM"/>
    </source>
</evidence>
<gene>
    <name evidence="1" type="ORF">LIER_07783</name>
</gene>
<organism evidence="1 2">
    <name type="scientific">Lithospermum erythrorhizon</name>
    <name type="common">Purple gromwell</name>
    <name type="synonym">Lithospermum officinale var. erythrorhizon</name>
    <dbReference type="NCBI Taxonomy" id="34254"/>
    <lineage>
        <taxon>Eukaryota</taxon>
        <taxon>Viridiplantae</taxon>
        <taxon>Streptophyta</taxon>
        <taxon>Embryophyta</taxon>
        <taxon>Tracheophyta</taxon>
        <taxon>Spermatophyta</taxon>
        <taxon>Magnoliopsida</taxon>
        <taxon>eudicotyledons</taxon>
        <taxon>Gunneridae</taxon>
        <taxon>Pentapetalae</taxon>
        <taxon>asterids</taxon>
        <taxon>lamiids</taxon>
        <taxon>Boraginales</taxon>
        <taxon>Boraginaceae</taxon>
        <taxon>Boraginoideae</taxon>
        <taxon>Lithospermeae</taxon>
        <taxon>Lithospermum</taxon>
    </lineage>
</organism>
<proteinExistence type="predicted"/>